<keyword evidence="2" id="KW-1185">Reference proteome</keyword>
<reference evidence="2" key="1">
    <citation type="journal article" date="2019" name="Int. J. Syst. Evol. Microbiol.">
        <title>The Global Catalogue of Microorganisms (GCM) 10K type strain sequencing project: providing services to taxonomists for standard genome sequencing and annotation.</title>
        <authorList>
            <consortium name="The Broad Institute Genomics Platform"/>
            <consortium name="The Broad Institute Genome Sequencing Center for Infectious Disease"/>
            <person name="Wu L."/>
            <person name="Ma J."/>
        </authorList>
    </citation>
    <scope>NUCLEOTIDE SEQUENCE [LARGE SCALE GENOMIC DNA]</scope>
    <source>
        <strain evidence="2">CGMCC 1.16033</strain>
    </source>
</reference>
<evidence type="ECO:0000313" key="2">
    <source>
        <dbReference type="Proteomes" id="UP000606498"/>
    </source>
</evidence>
<sequence length="62" mass="6993">MSALSYITYKYGDDYKNSAKGFVEVDQIIGDGCEKFYIRNTQVLPLTLQDPVASSCHVRLMV</sequence>
<proteinExistence type="predicted"/>
<dbReference type="Proteomes" id="UP000606498">
    <property type="component" value="Unassembled WGS sequence"/>
</dbReference>
<comment type="caution">
    <text evidence="1">The sequence shown here is derived from an EMBL/GenBank/DDBJ whole genome shotgun (WGS) entry which is preliminary data.</text>
</comment>
<accession>A0ABQ1SVN2</accession>
<evidence type="ECO:0000313" key="1">
    <source>
        <dbReference type="EMBL" id="GGE64699.1"/>
    </source>
</evidence>
<protein>
    <submittedName>
        <fullName evidence="1">Uncharacterized protein</fullName>
    </submittedName>
</protein>
<organism evidence="1 2">
    <name type="scientific">Shewanella carassii</name>
    <dbReference type="NCBI Taxonomy" id="1987584"/>
    <lineage>
        <taxon>Bacteria</taxon>
        <taxon>Pseudomonadati</taxon>
        <taxon>Pseudomonadota</taxon>
        <taxon>Gammaproteobacteria</taxon>
        <taxon>Alteromonadales</taxon>
        <taxon>Shewanellaceae</taxon>
        <taxon>Shewanella</taxon>
    </lineage>
</organism>
<gene>
    <name evidence="1" type="ORF">GCM10011520_01840</name>
</gene>
<dbReference type="EMBL" id="BMKO01000001">
    <property type="protein sequence ID" value="GGE64699.1"/>
    <property type="molecule type" value="Genomic_DNA"/>
</dbReference>
<name>A0ABQ1SVN2_9GAMM</name>